<dbReference type="EMBL" id="QRBI01000123">
    <property type="protein sequence ID" value="RMC05492.1"/>
    <property type="molecule type" value="Genomic_DNA"/>
</dbReference>
<name>A0A3M0JWR2_HIRRU</name>
<gene>
    <name evidence="1" type="ORF">DUI87_18685</name>
</gene>
<proteinExistence type="predicted"/>
<evidence type="ECO:0000313" key="2">
    <source>
        <dbReference type="Proteomes" id="UP000269221"/>
    </source>
</evidence>
<dbReference type="Proteomes" id="UP000269221">
    <property type="component" value="Unassembled WGS sequence"/>
</dbReference>
<comment type="caution">
    <text evidence="1">The sequence shown here is derived from an EMBL/GenBank/DDBJ whole genome shotgun (WGS) entry which is preliminary data.</text>
</comment>
<evidence type="ECO:0000313" key="1">
    <source>
        <dbReference type="EMBL" id="RMC05492.1"/>
    </source>
</evidence>
<dbReference type="AlphaFoldDB" id="A0A3M0JWR2"/>
<protein>
    <submittedName>
        <fullName evidence="1">Uncharacterized protein</fullName>
    </submittedName>
</protein>
<sequence length="257" mass="27769">MAVKEEVLWPCHELQPSGSEQGLHIPYNKPHLLKPDFGDLSSTFICTVLESSAAGGSYFYNWRTTWKTPDPAFQAVRDFPMDGQDAIGHLGHMGTLLAPVHAAASQYLQVPFCLGTVQPLCPQPVVLQQDVIVAKVQDLALGLVKPHIVGFSPSIQPVQVALQSSLTPSSRLTLAPNLVSSADLLMVDSIPSSRSSIKILNRTGLIHRSLGDTTSDWPPAEGSTIHHHHLGLGIQPVLNLEECSHPNYGLPDFPGLC</sequence>
<keyword evidence="2" id="KW-1185">Reference proteome</keyword>
<accession>A0A3M0JWR2</accession>
<reference evidence="1 2" key="1">
    <citation type="submission" date="2018-07" db="EMBL/GenBank/DDBJ databases">
        <title>A high quality draft genome assembly of the barn swallow (H. rustica rustica).</title>
        <authorList>
            <person name="Formenti G."/>
            <person name="Chiara M."/>
            <person name="Poveda L."/>
            <person name="Francoijs K.-J."/>
            <person name="Bonisoli-Alquati A."/>
            <person name="Canova L."/>
            <person name="Gianfranceschi L."/>
            <person name="Horner D.S."/>
            <person name="Saino N."/>
        </authorList>
    </citation>
    <scope>NUCLEOTIDE SEQUENCE [LARGE SCALE GENOMIC DNA]</scope>
    <source>
        <strain evidence="1">Chelidonia</strain>
        <tissue evidence="1">Blood</tissue>
    </source>
</reference>
<organism evidence="1 2">
    <name type="scientific">Hirundo rustica rustica</name>
    <dbReference type="NCBI Taxonomy" id="333673"/>
    <lineage>
        <taxon>Eukaryota</taxon>
        <taxon>Metazoa</taxon>
        <taxon>Chordata</taxon>
        <taxon>Craniata</taxon>
        <taxon>Vertebrata</taxon>
        <taxon>Euteleostomi</taxon>
        <taxon>Archelosauria</taxon>
        <taxon>Archosauria</taxon>
        <taxon>Dinosauria</taxon>
        <taxon>Saurischia</taxon>
        <taxon>Theropoda</taxon>
        <taxon>Coelurosauria</taxon>
        <taxon>Aves</taxon>
        <taxon>Neognathae</taxon>
        <taxon>Neoaves</taxon>
        <taxon>Telluraves</taxon>
        <taxon>Australaves</taxon>
        <taxon>Passeriformes</taxon>
        <taxon>Sylvioidea</taxon>
        <taxon>Hirundinidae</taxon>
        <taxon>Hirundo</taxon>
    </lineage>
</organism>